<evidence type="ECO:0000313" key="7">
    <source>
        <dbReference type="EMBL" id="MBL3580730.1"/>
    </source>
</evidence>
<gene>
    <name evidence="7" type="ORF">JMJ92_21760</name>
</gene>
<dbReference type="RefSeq" id="WP_075783947.1">
    <property type="nucleotide sequence ID" value="NZ_JAESIL010000216.1"/>
</dbReference>
<dbReference type="PANTHER" id="PTHR13370:SF3">
    <property type="entry name" value="TRNA (GUANINE(10)-N2)-METHYLTRANSFERASE HOMOLOG"/>
    <property type="match status" value="1"/>
</dbReference>
<dbReference type="PROSITE" id="PS00092">
    <property type="entry name" value="N6_MTASE"/>
    <property type="match status" value="1"/>
</dbReference>
<keyword evidence="2" id="KW-0489">Methyltransferase</keyword>
<evidence type="ECO:0000256" key="2">
    <source>
        <dbReference type="ARBA" id="ARBA00022603"/>
    </source>
</evidence>
<dbReference type="CDD" id="cd02440">
    <property type="entry name" value="AdoMet_MTases"/>
    <property type="match status" value="1"/>
</dbReference>
<dbReference type="InterPro" id="IPR002052">
    <property type="entry name" value="DNA_methylase_N6_adenine_CS"/>
</dbReference>
<organism evidence="7 8">
    <name type="scientific">Rhodovulum visakhapatnamense</name>
    <dbReference type="NCBI Taxonomy" id="364297"/>
    <lineage>
        <taxon>Bacteria</taxon>
        <taxon>Pseudomonadati</taxon>
        <taxon>Pseudomonadota</taxon>
        <taxon>Alphaproteobacteria</taxon>
        <taxon>Rhodobacterales</taxon>
        <taxon>Paracoccaceae</taxon>
        <taxon>Rhodovulum</taxon>
    </lineage>
</organism>
<proteinExistence type="inferred from homology"/>
<comment type="catalytic activity">
    <reaction evidence="4">
        <text>a 2'-deoxyadenosine in DNA + S-adenosyl-L-methionine = an N(6)-methyl-2'-deoxyadenosine in DNA + S-adenosyl-L-homocysteine + H(+)</text>
        <dbReference type="Rhea" id="RHEA:15197"/>
        <dbReference type="Rhea" id="RHEA-COMP:12418"/>
        <dbReference type="Rhea" id="RHEA-COMP:12419"/>
        <dbReference type="ChEBI" id="CHEBI:15378"/>
        <dbReference type="ChEBI" id="CHEBI:57856"/>
        <dbReference type="ChEBI" id="CHEBI:59789"/>
        <dbReference type="ChEBI" id="CHEBI:90615"/>
        <dbReference type="ChEBI" id="CHEBI:90616"/>
        <dbReference type="EC" id="2.1.1.72"/>
    </reaction>
</comment>
<dbReference type="EMBL" id="JAESIL010000216">
    <property type="protein sequence ID" value="MBL3580730.1"/>
    <property type="molecule type" value="Genomic_DNA"/>
</dbReference>
<keyword evidence="8" id="KW-1185">Reference proteome</keyword>
<dbReference type="InterPro" id="IPR029063">
    <property type="entry name" value="SAM-dependent_MTases_sf"/>
</dbReference>
<dbReference type="Pfam" id="PF01555">
    <property type="entry name" value="N6_N4_Mtase"/>
    <property type="match status" value="1"/>
</dbReference>
<protein>
    <recommendedName>
        <fullName evidence="5">Methyltransferase</fullName>
        <ecNumber evidence="5">2.1.1.-</ecNumber>
    </recommendedName>
</protein>
<dbReference type="PRINTS" id="PR00508">
    <property type="entry name" value="S21N4MTFRASE"/>
</dbReference>
<keyword evidence="3" id="KW-0808">Transferase</keyword>
<comment type="similarity">
    <text evidence="1 5">Belongs to the N(4)/N(6)-methyltransferase family.</text>
</comment>
<dbReference type="EC" id="2.1.1.-" evidence="5"/>
<dbReference type="Proteomes" id="UP000635853">
    <property type="component" value="Unassembled WGS sequence"/>
</dbReference>
<evidence type="ECO:0000256" key="1">
    <source>
        <dbReference type="ARBA" id="ARBA00006594"/>
    </source>
</evidence>
<evidence type="ECO:0000256" key="5">
    <source>
        <dbReference type="RuleBase" id="RU362026"/>
    </source>
</evidence>
<evidence type="ECO:0000256" key="4">
    <source>
        <dbReference type="ARBA" id="ARBA00047942"/>
    </source>
</evidence>
<dbReference type="SUPFAM" id="SSF53335">
    <property type="entry name" value="S-adenosyl-L-methionine-dependent methyltransferases"/>
    <property type="match status" value="1"/>
</dbReference>
<accession>A0ABS1RMI4</accession>
<dbReference type="Gene3D" id="3.40.50.150">
    <property type="entry name" value="Vaccinia Virus protein VP39"/>
    <property type="match status" value="1"/>
</dbReference>
<name>A0ABS1RMI4_9RHOB</name>
<dbReference type="InterPro" id="IPR002941">
    <property type="entry name" value="DNA_methylase_N4/N6"/>
</dbReference>
<evidence type="ECO:0000259" key="6">
    <source>
        <dbReference type="Pfam" id="PF01555"/>
    </source>
</evidence>
<evidence type="ECO:0000313" key="8">
    <source>
        <dbReference type="Proteomes" id="UP000635853"/>
    </source>
</evidence>
<feature type="domain" description="DNA methylase N-4/N-6" evidence="6">
    <location>
        <begin position="22"/>
        <end position="231"/>
    </location>
</feature>
<dbReference type="PANTHER" id="PTHR13370">
    <property type="entry name" value="RNA METHYLASE-RELATED"/>
    <property type="match status" value="1"/>
</dbReference>
<reference evidence="8" key="1">
    <citation type="submission" date="2021-01" db="EMBL/GenBank/DDBJ databases">
        <title>Draft genomes of Rhodovulum sulfidophilum.</title>
        <authorList>
            <person name="Guzman M.S."/>
        </authorList>
    </citation>
    <scope>NUCLEOTIDE SEQUENCE [LARGE SCALE GENOMIC DNA]</scope>
    <source>
        <strain evidence="8">AB19</strain>
    </source>
</reference>
<dbReference type="InterPro" id="IPR001091">
    <property type="entry name" value="RM_Methyltransferase"/>
</dbReference>
<sequence>MSIAIHHGNCLALLDDVPPESVDAIITDPPYGQTSLEWDRWVDGWPEVMARVLKPTGSMWVFGTLRMFMDRRDEFSGWKFAQDIVWEKHNGSSFHSDRFRRVHEQAAQFYRGEWGSVWKGKVVTMDAARRTVTRKKGRPAHMGIIEGATYTSEDGGPRIMRSVIYARSQHGRAIHPTQKPEAIVEPLILNACPPGGVVLDPFAGSGTTGAVAARLGRRAILIEGRNDYVSALRARFSGDLLLAGGAA</sequence>
<comment type="caution">
    <text evidence="7">The sequence shown here is derived from an EMBL/GenBank/DDBJ whole genome shotgun (WGS) entry which is preliminary data.</text>
</comment>
<evidence type="ECO:0000256" key="3">
    <source>
        <dbReference type="ARBA" id="ARBA00022679"/>
    </source>
</evidence>